<organism evidence="2 3">
    <name type="scientific">Lactuca saligna</name>
    <name type="common">Willowleaf lettuce</name>
    <dbReference type="NCBI Taxonomy" id="75948"/>
    <lineage>
        <taxon>Eukaryota</taxon>
        <taxon>Viridiplantae</taxon>
        <taxon>Streptophyta</taxon>
        <taxon>Embryophyta</taxon>
        <taxon>Tracheophyta</taxon>
        <taxon>Spermatophyta</taxon>
        <taxon>Magnoliopsida</taxon>
        <taxon>eudicotyledons</taxon>
        <taxon>Gunneridae</taxon>
        <taxon>Pentapetalae</taxon>
        <taxon>asterids</taxon>
        <taxon>campanulids</taxon>
        <taxon>Asterales</taxon>
        <taxon>Asteraceae</taxon>
        <taxon>Cichorioideae</taxon>
        <taxon>Cichorieae</taxon>
        <taxon>Lactucinae</taxon>
        <taxon>Lactuca</taxon>
    </lineage>
</organism>
<dbReference type="PANTHER" id="PTHR35307">
    <property type="entry name" value="PROTEIN, PUTATIVE-RELATED"/>
    <property type="match status" value="1"/>
</dbReference>
<feature type="transmembrane region" description="Helical" evidence="1">
    <location>
        <begin position="41"/>
        <end position="61"/>
    </location>
</feature>
<feature type="transmembrane region" description="Helical" evidence="1">
    <location>
        <begin position="399"/>
        <end position="418"/>
    </location>
</feature>
<keyword evidence="3" id="KW-1185">Reference proteome</keyword>
<keyword evidence="1" id="KW-0812">Transmembrane</keyword>
<feature type="transmembrane region" description="Helical" evidence="1">
    <location>
        <begin position="278"/>
        <end position="299"/>
    </location>
</feature>
<evidence type="ECO:0000256" key="1">
    <source>
        <dbReference type="SAM" id="Phobius"/>
    </source>
</evidence>
<proteinExistence type="predicted"/>
<feature type="transmembrane region" description="Helical" evidence="1">
    <location>
        <begin position="110"/>
        <end position="128"/>
    </location>
</feature>
<feature type="transmembrane region" description="Helical" evidence="1">
    <location>
        <begin position="194"/>
        <end position="216"/>
    </location>
</feature>
<keyword evidence="1" id="KW-0472">Membrane</keyword>
<dbReference type="EMBL" id="OX465082">
    <property type="protein sequence ID" value="CAI9289917.1"/>
    <property type="molecule type" value="Genomic_DNA"/>
</dbReference>
<evidence type="ECO:0000313" key="3">
    <source>
        <dbReference type="Proteomes" id="UP001177003"/>
    </source>
</evidence>
<feature type="transmembrane region" description="Helical" evidence="1">
    <location>
        <begin position="140"/>
        <end position="164"/>
    </location>
</feature>
<dbReference type="AlphaFoldDB" id="A0AA36EBZ8"/>
<protein>
    <submittedName>
        <fullName evidence="2">Uncharacterized protein</fullName>
    </submittedName>
</protein>
<feature type="transmembrane region" description="Helical" evidence="1">
    <location>
        <begin position="73"/>
        <end position="90"/>
    </location>
</feature>
<reference evidence="2" key="1">
    <citation type="submission" date="2023-04" db="EMBL/GenBank/DDBJ databases">
        <authorList>
            <person name="Vijverberg K."/>
            <person name="Xiong W."/>
            <person name="Schranz E."/>
        </authorList>
    </citation>
    <scope>NUCLEOTIDE SEQUENCE</scope>
</reference>
<keyword evidence="1" id="KW-1133">Transmembrane helix</keyword>
<sequence length="745" mass="84182">MSFYNQFSPSYDYHLPPCEWGYALKAKLDDQERYSSPMPLIGMYIALASLFCILAMVADLFHGLRNRKLWFPCKYFTVNAASLTVIAVAIKLPMDLTNLMPGYVDQAPKLGSLGFMCTMMVNLLPSLASMDSKELVTNMLALGVLVLTLVGNVCIQINTGVLSYHESSDPYYFQLHYKEISPSFSRLEGNGLMATIYAGMLLMLLIIFACSSIAILKSKQILESKYHEAHEKAIKDHQELQQQGQLTVEKLKKHVSNYWIMARTGSPQFMTTCSATTAASGVICAFSTILHIVIMVSNIRSLTDYKSDYKWSMSVIFIIQFIGVTVGTIAPLSRCFAVLSFKLSVKWIWNNIKVFKVESYWTRKLYDWKLSSTPFPYLQILVLNVCIGFQKIVVVACKMIAVIPNFSVICVLYCFQFWKRLKAMFKASSVVLVQNPEQLQEGNENLSCYVLQLQEDIEFAKRTLKGILKSVNLLIQKAEKQQPNNLMKLLAESRGFEGVGKFESHRVPPLLSEEYLNCWSLPLVTLTSIAMSLPNIQKNKVDCLVSGVSEGLVYVRLVEETLNATDNHVSIQKAAKTLWVEVEVYHKWLGNKLPKPKPKVNKPGYILQWLRDTAKNKANEVESKNDNSKYKSICANSMYRITETILLSYHENIDEISQEELFAQLSSMIADILAACLTNLPQVIAMKCHENAIEKREASVQAAAQLLGETTQIINSLQVRELPSLNPDELAFIDKWRAYLSDPFP</sequence>
<gene>
    <name evidence="2" type="ORF">LSALG_LOCUS29132</name>
</gene>
<feature type="transmembrane region" description="Helical" evidence="1">
    <location>
        <begin position="311"/>
        <end position="332"/>
    </location>
</feature>
<accession>A0AA36EBZ8</accession>
<name>A0AA36EBZ8_LACSI</name>
<dbReference type="PANTHER" id="PTHR35307:SF6">
    <property type="entry name" value="TRANSMEMBRANE PROTEIN"/>
    <property type="match status" value="1"/>
</dbReference>
<evidence type="ECO:0000313" key="2">
    <source>
        <dbReference type="EMBL" id="CAI9289917.1"/>
    </source>
</evidence>
<dbReference type="Proteomes" id="UP001177003">
    <property type="component" value="Chromosome 6"/>
</dbReference>